<keyword evidence="3 6" id="KW-0349">Heme</keyword>
<keyword evidence="7" id="KW-0560">Oxidoreductase</keyword>
<evidence type="ECO:0000256" key="1">
    <source>
        <dbReference type="ARBA" id="ARBA00001971"/>
    </source>
</evidence>
<evidence type="ECO:0000256" key="7">
    <source>
        <dbReference type="RuleBase" id="RU000461"/>
    </source>
</evidence>
<dbReference type="InterPro" id="IPR001128">
    <property type="entry name" value="Cyt_P450"/>
</dbReference>
<dbReference type="PRINTS" id="PR00385">
    <property type="entry name" value="P450"/>
</dbReference>
<dbReference type="SUPFAM" id="SSF48264">
    <property type="entry name" value="Cytochrome P450"/>
    <property type="match status" value="1"/>
</dbReference>
<comment type="caution">
    <text evidence="8">The sequence shown here is derived from an EMBL/GenBank/DDBJ whole genome shotgun (WGS) entry which is preliminary data.</text>
</comment>
<evidence type="ECO:0000256" key="6">
    <source>
        <dbReference type="PIRSR" id="PIRSR602401-1"/>
    </source>
</evidence>
<evidence type="ECO:0000256" key="5">
    <source>
        <dbReference type="ARBA" id="ARBA00023033"/>
    </source>
</evidence>
<keyword evidence="4 6" id="KW-0408">Iron</keyword>
<organism evidence="8 9">
    <name type="scientific">Steinernema carpocapsae</name>
    <name type="common">Entomopathogenic nematode</name>
    <dbReference type="NCBI Taxonomy" id="34508"/>
    <lineage>
        <taxon>Eukaryota</taxon>
        <taxon>Metazoa</taxon>
        <taxon>Ecdysozoa</taxon>
        <taxon>Nematoda</taxon>
        <taxon>Chromadorea</taxon>
        <taxon>Rhabditida</taxon>
        <taxon>Tylenchina</taxon>
        <taxon>Panagrolaimomorpha</taxon>
        <taxon>Strongyloidoidea</taxon>
        <taxon>Steinernematidae</taxon>
        <taxon>Steinernema</taxon>
    </lineage>
</organism>
<keyword evidence="9" id="KW-1185">Reference proteome</keyword>
<dbReference type="GO" id="GO:0020037">
    <property type="term" value="F:heme binding"/>
    <property type="evidence" value="ECO:0007669"/>
    <property type="project" value="InterPro"/>
</dbReference>
<dbReference type="PRINTS" id="PR00463">
    <property type="entry name" value="EP450I"/>
</dbReference>
<dbReference type="STRING" id="34508.A0A4U8UWR2"/>
<dbReference type="PROSITE" id="PS00086">
    <property type="entry name" value="CYTOCHROME_P450"/>
    <property type="match status" value="1"/>
</dbReference>
<dbReference type="Gene3D" id="1.10.630.10">
    <property type="entry name" value="Cytochrome P450"/>
    <property type="match status" value="1"/>
</dbReference>
<evidence type="ECO:0000313" key="9">
    <source>
        <dbReference type="Proteomes" id="UP000298663"/>
    </source>
</evidence>
<dbReference type="PANTHER" id="PTHR24291:SF194">
    <property type="entry name" value="CYTOCHROME P450 FAMILY"/>
    <property type="match status" value="1"/>
</dbReference>
<evidence type="ECO:0000256" key="3">
    <source>
        <dbReference type="ARBA" id="ARBA00022617"/>
    </source>
</evidence>
<dbReference type="InterPro" id="IPR002401">
    <property type="entry name" value="Cyt_P450_E_grp-I"/>
</dbReference>
<dbReference type="InterPro" id="IPR050196">
    <property type="entry name" value="Cytochrome_P450_Monoox"/>
</dbReference>
<dbReference type="GO" id="GO:0016705">
    <property type="term" value="F:oxidoreductase activity, acting on paired donors, with incorporation or reduction of molecular oxygen"/>
    <property type="evidence" value="ECO:0007669"/>
    <property type="project" value="InterPro"/>
</dbReference>
<dbReference type="GO" id="GO:0004497">
    <property type="term" value="F:monooxygenase activity"/>
    <property type="evidence" value="ECO:0007669"/>
    <property type="project" value="UniProtKB-KW"/>
</dbReference>
<evidence type="ECO:0008006" key="10">
    <source>
        <dbReference type="Google" id="ProtNLM"/>
    </source>
</evidence>
<name>A0A4U8UWR2_STECR</name>
<comment type="cofactor">
    <cofactor evidence="1 6">
        <name>heme</name>
        <dbReference type="ChEBI" id="CHEBI:30413"/>
    </cofactor>
</comment>
<dbReference type="EMBL" id="CM016762">
    <property type="protein sequence ID" value="TMS37841.1"/>
    <property type="molecule type" value="Genomic_DNA"/>
</dbReference>
<comment type="similarity">
    <text evidence="2 7">Belongs to the cytochrome P450 family.</text>
</comment>
<dbReference type="InterPro" id="IPR017972">
    <property type="entry name" value="Cyt_P450_CS"/>
</dbReference>
<dbReference type="InterPro" id="IPR036396">
    <property type="entry name" value="Cyt_P450_sf"/>
</dbReference>
<evidence type="ECO:0000256" key="2">
    <source>
        <dbReference type="ARBA" id="ARBA00010617"/>
    </source>
</evidence>
<dbReference type="Pfam" id="PF00067">
    <property type="entry name" value="p450"/>
    <property type="match status" value="1"/>
</dbReference>
<accession>A0A4U8UWR2</accession>
<evidence type="ECO:0000313" key="8">
    <source>
        <dbReference type="EMBL" id="TMS37841.1"/>
    </source>
</evidence>
<reference evidence="8 9" key="2">
    <citation type="journal article" date="2019" name="G3 (Bethesda)">
        <title>Hybrid Assembly of the Genome of the Entomopathogenic Nematode Steinernema carpocapsae Identifies the X-Chromosome.</title>
        <authorList>
            <person name="Serra L."/>
            <person name="Macchietto M."/>
            <person name="Macias-Munoz A."/>
            <person name="McGill C.J."/>
            <person name="Rodriguez I.M."/>
            <person name="Rodriguez B."/>
            <person name="Murad R."/>
            <person name="Mortazavi A."/>
        </authorList>
    </citation>
    <scope>NUCLEOTIDE SEQUENCE [LARGE SCALE GENOMIC DNA]</scope>
    <source>
        <strain evidence="8 9">ALL</strain>
    </source>
</reference>
<keyword evidence="6 7" id="KW-0479">Metal-binding</keyword>
<dbReference type="GO" id="GO:0005506">
    <property type="term" value="F:iron ion binding"/>
    <property type="evidence" value="ECO:0007669"/>
    <property type="project" value="InterPro"/>
</dbReference>
<protein>
    <recommendedName>
        <fullName evidence="10">Cytochrome P450</fullName>
    </recommendedName>
</protein>
<dbReference type="OrthoDB" id="1470350at2759"/>
<dbReference type="Proteomes" id="UP000298663">
    <property type="component" value="Chromosome X"/>
</dbReference>
<feature type="binding site" description="axial binding residue" evidence="6">
    <location>
        <position position="431"/>
    </location>
    <ligand>
        <name>heme</name>
        <dbReference type="ChEBI" id="CHEBI:30413"/>
    </ligand>
    <ligandPart>
        <name>Fe</name>
        <dbReference type="ChEBI" id="CHEBI:18248"/>
    </ligandPart>
</feature>
<dbReference type="PANTHER" id="PTHR24291">
    <property type="entry name" value="CYTOCHROME P450 FAMILY 4"/>
    <property type="match status" value="1"/>
</dbReference>
<gene>
    <name evidence="8" type="ORF">L596_004688</name>
</gene>
<proteinExistence type="inferred from homology"/>
<reference evidence="8 9" key="1">
    <citation type="journal article" date="2015" name="Genome Biol.">
        <title>Comparative genomics of Steinernema reveals deeply conserved gene regulatory networks.</title>
        <authorList>
            <person name="Dillman A.R."/>
            <person name="Macchietto M."/>
            <person name="Porter C.F."/>
            <person name="Rogers A."/>
            <person name="Williams B."/>
            <person name="Antoshechkin I."/>
            <person name="Lee M.M."/>
            <person name="Goodwin Z."/>
            <person name="Lu X."/>
            <person name="Lewis E.E."/>
            <person name="Goodrich-Blair H."/>
            <person name="Stock S.P."/>
            <person name="Adams B.J."/>
            <person name="Sternberg P.W."/>
            <person name="Mortazavi A."/>
        </authorList>
    </citation>
    <scope>NUCLEOTIDE SEQUENCE [LARGE SCALE GENOMIC DNA]</scope>
    <source>
        <strain evidence="8 9">ALL</strain>
    </source>
</reference>
<keyword evidence="5 7" id="KW-0503">Monooxygenase</keyword>
<evidence type="ECO:0000256" key="4">
    <source>
        <dbReference type="ARBA" id="ARBA00023004"/>
    </source>
</evidence>
<dbReference type="EMBL" id="AZBU02000001">
    <property type="protein sequence ID" value="TMS37841.1"/>
    <property type="molecule type" value="Genomic_DNA"/>
</dbReference>
<dbReference type="AlphaFoldDB" id="A0A4U8UWR2"/>
<sequence length="460" mass="53442">MSLLFLCAIISAFGGYWLWLHLKQRKRLADFPSPRSWPIIGHAPIIKRDPEGFLDQVMGMGYLYPTKPRLILLWIGYMPSLMIFSPEYVEKIITCPYHLEKGQAYDLLQPWLGLSLLTSATERWRPRRKLLTPTFHYDILKDFLHVFNKQAKILVEQLFKSNFEVEIGKYVTLCALDIICETSMGRCVNAQLNESSDYVRAVYRINDIIQNRQKAPWLYNDLIFHAFGEGKEHDWALNVLKSFTKKVIEERQQELEQRNYTLSGRPPFLDLLLTMADKGQMSIDDVQSEVDTFMFEGHDTTATGLTWALHLLGSYPEVQEKVYAEVMDVIGDVEEITVEHLSQLKYLECCLKESLRLFPSVPIYVRRLGCDQEFEGILVPAGTQILINAYLVHRDPKHWDNPEEFCPERFQDGTKRHPYSFIPFSAGSRNCIGQRFALMEEKTVMAYYTKFPTPKLAQTR</sequence>